<dbReference type="RefSeq" id="WP_338005560.1">
    <property type="nucleotide sequence ID" value="NZ_JAOPKA010000018.1"/>
</dbReference>
<evidence type="ECO:0000256" key="2">
    <source>
        <dbReference type="ARBA" id="ARBA00022448"/>
    </source>
</evidence>
<organism evidence="7 8">
    <name type="scientific">Natronoglomus mannanivorans</name>
    <dbReference type="NCBI Taxonomy" id="2979990"/>
    <lineage>
        <taxon>Archaea</taxon>
        <taxon>Methanobacteriati</taxon>
        <taxon>Methanobacteriota</taxon>
        <taxon>Stenosarchaea group</taxon>
        <taxon>Halobacteria</taxon>
        <taxon>Halobacteriales</taxon>
        <taxon>Natrialbaceae</taxon>
        <taxon>Natronoglomus</taxon>
    </lineage>
</organism>
<evidence type="ECO:0000256" key="3">
    <source>
        <dbReference type="ARBA" id="ARBA00022692"/>
    </source>
</evidence>
<dbReference type="EMBL" id="JAOPKA010000018">
    <property type="protein sequence ID" value="MCU4743745.1"/>
    <property type="molecule type" value="Genomic_DNA"/>
</dbReference>
<evidence type="ECO:0000256" key="5">
    <source>
        <dbReference type="ARBA" id="ARBA00023136"/>
    </source>
</evidence>
<dbReference type="PANTHER" id="PTHR42948">
    <property type="entry name" value="TRANSPORTER"/>
    <property type="match status" value="1"/>
</dbReference>
<dbReference type="InterPro" id="IPR000175">
    <property type="entry name" value="Na/ntran_symport"/>
</dbReference>
<keyword evidence="2" id="KW-0813">Transport</keyword>
<dbReference type="NCBIfam" id="NF037979">
    <property type="entry name" value="Na_transp"/>
    <property type="match status" value="1"/>
</dbReference>
<dbReference type="SUPFAM" id="SSF161070">
    <property type="entry name" value="SNF-like"/>
    <property type="match status" value="1"/>
</dbReference>
<dbReference type="CDD" id="cd10336">
    <property type="entry name" value="SLC6sbd_Tyt1-Like"/>
    <property type="match status" value="1"/>
</dbReference>
<protein>
    <submittedName>
        <fullName evidence="7">Sodium-dependent transporter</fullName>
    </submittedName>
</protein>
<evidence type="ECO:0000256" key="6">
    <source>
        <dbReference type="SAM" id="Phobius"/>
    </source>
</evidence>
<evidence type="ECO:0000313" key="7">
    <source>
        <dbReference type="EMBL" id="MCU4743745.1"/>
    </source>
</evidence>
<feature type="transmembrane region" description="Helical" evidence="6">
    <location>
        <begin position="444"/>
        <end position="464"/>
    </location>
</feature>
<gene>
    <name evidence="7" type="ORF">OB960_20375</name>
</gene>
<keyword evidence="3 6" id="KW-0812">Transmembrane</keyword>
<dbReference type="AlphaFoldDB" id="A0AAP2Z2P4"/>
<keyword evidence="4 6" id="KW-1133">Transmembrane helix</keyword>
<sequence length="477" mass="50551">MEQWSSRLSFVFAAIGAAVGLGNIWRFPAIVGQNGGGAYLVPYLIAAFAFAVPLMILEISVGRSLKADVVTACRQVREEFEIVGWLVGASVLAVLSYYLVITGWVLAFFSFSLTGAETSFDSFTGTYQPIGFFVVSTLIVGAIVSLGVKEGIERMATVLVPMTFVVLLAMAGLVATFSGFTDGLRFFFTPDVSRLSDPMIWSAAFGQVFFSFSVGMGVMLTYGSYLDAESNVARSALTIAVADLAVAFLAGIVIFGIVFSFGQEPAAGVELAFSTLPAAFEIMPFGSIVAVCFFGLLFFAAITPSVSMLEVGVAAVMRTTDWSRRRASIVTTGIILLAGLPSAVSYSAVELSVLGRPFLDVLDTTVGALGLPLGAIALIVVFTWYQDPATLHEQLGDSIVLPLVKYVVPVVLVTVTVLRYVPGVPVGGWRRLPDLAGASLGQQLAVLTIVAVAVSLAVIAAHRVQTDRGRARDREVT</sequence>
<feature type="transmembrane region" description="Helical" evidence="6">
    <location>
        <begin position="200"/>
        <end position="225"/>
    </location>
</feature>
<dbReference type="InterPro" id="IPR037272">
    <property type="entry name" value="SNS_sf"/>
</dbReference>
<evidence type="ECO:0000256" key="4">
    <source>
        <dbReference type="ARBA" id="ARBA00022989"/>
    </source>
</evidence>
<name>A0AAP2Z2P4_9EURY</name>
<accession>A0AAP2Z2P4</accession>
<dbReference type="PROSITE" id="PS50267">
    <property type="entry name" value="NA_NEUROTRAN_SYMP_3"/>
    <property type="match status" value="1"/>
</dbReference>
<proteinExistence type="predicted"/>
<feature type="transmembrane region" description="Helical" evidence="6">
    <location>
        <begin position="82"/>
        <end position="107"/>
    </location>
</feature>
<dbReference type="PRINTS" id="PR00176">
    <property type="entry name" value="NANEUSMPORT"/>
</dbReference>
<evidence type="ECO:0000256" key="1">
    <source>
        <dbReference type="ARBA" id="ARBA00004141"/>
    </source>
</evidence>
<feature type="transmembrane region" description="Helical" evidence="6">
    <location>
        <begin position="127"/>
        <end position="146"/>
    </location>
</feature>
<dbReference type="InterPro" id="IPR047218">
    <property type="entry name" value="YocR/YhdH-like"/>
</dbReference>
<comment type="caution">
    <text evidence="7">The sequence shown here is derived from an EMBL/GenBank/DDBJ whole genome shotgun (WGS) entry which is preliminary data.</text>
</comment>
<dbReference type="PANTHER" id="PTHR42948:SF1">
    <property type="entry name" value="TRANSPORTER"/>
    <property type="match status" value="1"/>
</dbReference>
<dbReference type="GO" id="GO:0016020">
    <property type="term" value="C:membrane"/>
    <property type="evidence" value="ECO:0007669"/>
    <property type="project" value="UniProtKB-SubCell"/>
</dbReference>
<reference evidence="7" key="1">
    <citation type="submission" date="2022-09" db="EMBL/GenBank/DDBJ databases">
        <title>Enrichment on poylsaccharides allowed isolation of novel metabolic and taxonomic groups of Haloarchaea.</title>
        <authorList>
            <person name="Sorokin D.Y."/>
            <person name="Elcheninov A.G."/>
            <person name="Khizhniak T.V."/>
            <person name="Kolganova T.V."/>
            <person name="Kublanov I.V."/>
        </authorList>
    </citation>
    <scope>NUCLEOTIDE SEQUENCE</scope>
    <source>
        <strain evidence="7">AArc-xg1-1</strain>
    </source>
</reference>
<comment type="subcellular location">
    <subcellularLocation>
        <location evidence="1">Membrane</location>
        <topology evidence="1">Multi-pass membrane protein</topology>
    </subcellularLocation>
</comment>
<feature type="transmembrane region" description="Helical" evidence="6">
    <location>
        <begin position="282"/>
        <end position="306"/>
    </location>
</feature>
<feature type="transmembrane region" description="Helical" evidence="6">
    <location>
        <begin position="39"/>
        <end position="61"/>
    </location>
</feature>
<feature type="transmembrane region" description="Helical" evidence="6">
    <location>
        <begin position="237"/>
        <end position="262"/>
    </location>
</feature>
<feature type="transmembrane region" description="Helical" evidence="6">
    <location>
        <begin position="366"/>
        <end position="385"/>
    </location>
</feature>
<feature type="transmembrane region" description="Helical" evidence="6">
    <location>
        <begin position="158"/>
        <end position="180"/>
    </location>
</feature>
<dbReference type="Pfam" id="PF00209">
    <property type="entry name" value="SNF"/>
    <property type="match status" value="2"/>
</dbReference>
<feature type="transmembrane region" description="Helical" evidence="6">
    <location>
        <begin position="327"/>
        <end position="346"/>
    </location>
</feature>
<evidence type="ECO:0000313" key="8">
    <source>
        <dbReference type="Proteomes" id="UP001321018"/>
    </source>
</evidence>
<feature type="transmembrane region" description="Helical" evidence="6">
    <location>
        <begin position="7"/>
        <end position="27"/>
    </location>
</feature>
<dbReference type="Proteomes" id="UP001321018">
    <property type="component" value="Unassembled WGS sequence"/>
</dbReference>
<keyword evidence="5 6" id="KW-0472">Membrane</keyword>
<feature type="transmembrane region" description="Helical" evidence="6">
    <location>
        <begin position="406"/>
        <end position="424"/>
    </location>
</feature>